<evidence type="ECO:0000313" key="2">
    <source>
        <dbReference type="Proteomes" id="UP001143328"/>
    </source>
</evidence>
<name>A0A9W6K8L2_9PSED</name>
<evidence type="ECO:0000313" key="1">
    <source>
        <dbReference type="EMBL" id="GLK91545.1"/>
    </source>
</evidence>
<dbReference type="Proteomes" id="UP001143328">
    <property type="component" value="Unassembled WGS sequence"/>
</dbReference>
<accession>A0A9W6K8L2</accession>
<organism evidence="1 2">
    <name type="scientific">Pseudomonas turukhanskensis</name>
    <dbReference type="NCBI Taxonomy" id="1806536"/>
    <lineage>
        <taxon>Bacteria</taxon>
        <taxon>Pseudomonadati</taxon>
        <taxon>Pseudomonadota</taxon>
        <taxon>Gammaproteobacteria</taxon>
        <taxon>Pseudomonadales</taxon>
        <taxon>Pseudomonadaceae</taxon>
        <taxon>Pseudomonas</taxon>
    </lineage>
</organism>
<proteinExistence type="predicted"/>
<reference evidence="1" key="2">
    <citation type="submission" date="2023-01" db="EMBL/GenBank/DDBJ databases">
        <authorList>
            <person name="Sun Q."/>
            <person name="Evtushenko L."/>
        </authorList>
    </citation>
    <scope>NUCLEOTIDE SEQUENCE</scope>
    <source>
        <strain evidence="1">VKM B-2935</strain>
    </source>
</reference>
<dbReference type="EMBL" id="BSFN01000022">
    <property type="protein sequence ID" value="GLK91545.1"/>
    <property type="molecule type" value="Genomic_DNA"/>
</dbReference>
<reference evidence="1" key="1">
    <citation type="journal article" date="2014" name="Int. J. Syst. Evol. Microbiol.">
        <title>Complete genome sequence of Corynebacterium casei LMG S-19264T (=DSM 44701T), isolated from a smear-ripened cheese.</title>
        <authorList>
            <consortium name="US DOE Joint Genome Institute (JGI-PGF)"/>
            <person name="Walter F."/>
            <person name="Albersmeier A."/>
            <person name="Kalinowski J."/>
            <person name="Ruckert C."/>
        </authorList>
    </citation>
    <scope>NUCLEOTIDE SEQUENCE</scope>
    <source>
        <strain evidence="1">VKM B-2935</strain>
    </source>
</reference>
<comment type="caution">
    <text evidence="1">The sequence shown here is derived from an EMBL/GenBank/DDBJ whole genome shotgun (WGS) entry which is preliminary data.</text>
</comment>
<sequence length="55" mass="6185">MRPRQRQASRNTRLPRAIRPKITHMGGISLNASFKAINELPHKAMAITRHPQASA</sequence>
<dbReference type="AlphaFoldDB" id="A0A9W6K8L2"/>
<protein>
    <submittedName>
        <fullName evidence="1">Uncharacterized protein</fullName>
    </submittedName>
</protein>
<keyword evidence="2" id="KW-1185">Reference proteome</keyword>
<gene>
    <name evidence="1" type="ORF">GCM10017655_46090</name>
</gene>